<dbReference type="EMBL" id="JN638751">
    <property type="protein sequence ID" value="AEO93736.1"/>
    <property type="molecule type" value="Genomic_DNA"/>
</dbReference>
<protein>
    <submittedName>
        <fullName evidence="1">Gp478</fullName>
    </submittedName>
</protein>
<dbReference type="GeneID" id="18563692"/>
<gene>
    <name evidence="1" type="primary">478</name>
    <name evidence="1" type="ORF">G_478</name>
</gene>
<accession>G3MAL9</accession>
<dbReference type="Proteomes" id="UP000009273">
    <property type="component" value="Segment"/>
</dbReference>
<dbReference type="KEGG" id="vg:18563692"/>
<proteinExistence type="predicted"/>
<evidence type="ECO:0000313" key="2">
    <source>
        <dbReference type="Proteomes" id="UP000009273"/>
    </source>
</evidence>
<keyword evidence="2" id="KW-1185">Reference proteome</keyword>
<name>G3MAL9_9CAUD</name>
<dbReference type="RefSeq" id="YP_009015781.1">
    <property type="nucleotide sequence ID" value="NC_023719.1"/>
</dbReference>
<evidence type="ECO:0000313" key="1">
    <source>
        <dbReference type="EMBL" id="AEO93736.1"/>
    </source>
</evidence>
<reference evidence="1 2" key="1">
    <citation type="submission" date="2011-09" db="EMBL/GenBank/DDBJ databases">
        <authorList>
            <person name="Pope W.H."/>
            <person name="Pedulla M.L."/>
            <person name="Ford M.E."/>
            <person name="Peebles C.L."/>
            <person name="Hatfull G.H."/>
            <person name="Hendrix R.W."/>
        </authorList>
    </citation>
    <scope>NUCLEOTIDE SEQUENCE [LARGE SCALE GENOMIC DNA]</scope>
    <source>
        <strain evidence="1">G</strain>
    </source>
</reference>
<sequence>MSSYDRIHEWLKESLVGLSLIRSVEFEYVSHIAFGSNKEIRSIYINCESLLFLNLVIYEMSDKCIFQCSNGFRFRHDKENHYISTEDFDICIERLEEWIEEIMQVKIIL</sequence>
<organism evidence="1 2">
    <name type="scientific">Bacillus phage G</name>
    <dbReference type="NCBI Taxonomy" id="2884420"/>
    <lineage>
        <taxon>Viruses</taxon>
        <taxon>Duplodnaviria</taxon>
        <taxon>Heunggongvirae</taxon>
        <taxon>Uroviricota</taxon>
        <taxon>Caudoviricetes</taxon>
        <taxon>Donellivirus</taxon>
        <taxon>Donellivirus gee</taxon>
    </lineage>
</organism>